<sequence length="589" mass="63828">MEPVLNALLGVFIAFLVLAVQGSAQALVRNVPGKSAEETIHMIRRAFDEAEIWKRQEDFRGSSDFNTSLNNVLLFTFDLAAVELSESPDGDTAAEADVGIEVWCETCYVKGIISASLTAQGDLLQTIDDVVEEVKDETKEFFHNITEYARDLVKSSEGIFNGSHSISSWESPAFDLDFNVQIPEVPGYILQFGFDELEVYSSLQIVVKAGVTYEFNLWKSGPKALTDWLKWDLDSNISLDIGLSVDLILSVERDVSISTGFHVKLDDGAQFKIALFSEEVSEGGRFEFLPVTVEAGGVRYNAILRLSAMVGIEMQRYGGGKYVAGAGVFAGIHANLVELSGEITTGASEESDCAFHMDATYQLGLGAAVGAYVFVKDNFYSAVAESDTPIWGTRVGEMCVTSGNVLQRRSLPTATRELHARQGMVTTTTETEVTYTGTQCLSTGLTECPPALQTIRKVSQTETLTRVVESGADVDWDEPQVITAIETRPFGDSVHEILATSGAPTPFVIKDSGDHGKDSGHHGGINGKPAGSATRSSSAFRIRRRSLVKTSPSPMAETVVHTHASKGGTYDYTGREGMPPMQETASPFK</sequence>
<keyword evidence="4" id="KW-1185">Reference proteome</keyword>
<feature type="region of interest" description="Disordered" evidence="1">
    <location>
        <begin position="513"/>
        <end position="541"/>
    </location>
</feature>
<feature type="region of interest" description="Disordered" evidence="1">
    <location>
        <begin position="566"/>
        <end position="589"/>
    </location>
</feature>
<feature type="signal peptide" evidence="2">
    <location>
        <begin position="1"/>
        <end position="24"/>
    </location>
</feature>
<protein>
    <submittedName>
        <fullName evidence="3">Uncharacterized protein</fullName>
    </submittedName>
</protein>
<organism evidence="3 4">
    <name type="scientific">Sarocladium strictum</name>
    <name type="common">Black bundle disease fungus</name>
    <name type="synonym">Acremonium strictum</name>
    <dbReference type="NCBI Taxonomy" id="5046"/>
    <lineage>
        <taxon>Eukaryota</taxon>
        <taxon>Fungi</taxon>
        <taxon>Dikarya</taxon>
        <taxon>Ascomycota</taxon>
        <taxon>Pezizomycotina</taxon>
        <taxon>Sordariomycetes</taxon>
        <taxon>Hypocreomycetidae</taxon>
        <taxon>Hypocreales</taxon>
        <taxon>Sarocladiaceae</taxon>
        <taxon>Sarocladium</taxon>
    </lineage>
</organism>
<feature type="chain" id="PRO_5041389368" evidence="2">
    <location>
        <begin position="25"/>
        <end position="589"/>
    </location>
</feature>
<proteinExistence type="predicted"/>
<gene>
    <name evidence="3" type="ORF">NLU13_8948</name>
</gene>
<dbReference type="EMBL" id="JAPDFR010000009">
    <property type="protein sequence ID" value="KAK0383032.1"/>
    <property type="molecule type" value="Genomic_DNA"/>
</dbReference>
<evidence type="ECO:0000313" key="4">
    <source>
        <dbReference type="Proteomes" id="UP001175261"/>
    </source>
</evidence>
<evidence type="ECO:0000256" key="1">
    <source>
        <dbReference type="SAM" id="MobiDB-lite"/>
    </source>
</evidence>
<accession>A0AA39G987</accession>
<evidence type="ECO:0000313" key="3">
    <source>
        <dbReference type="EMBL" id="KAK0383032.1"/>
    </source>
</evidence>
<reference evidence="3" key="1">
    <citation type="submission" date="2022-10" db="EMBL/GenBank/DDBJ databases">
        <title>Determination and structural analysis of whole genome sequence of Sarocladium strictum F4-1.</title>
        <authorList>
            <person name="Hu L."/>
            <person name="Jiang Y."/>
        </authorList>
    </citation>
    <scope>NUCLEOTIDE SEQUENCE</scope>
    <source>
        <strain evidence="3">F4-1</strain>
    </source>
</reference>
<evidence type="ECO:0000256" key="2">
    <source>
        <dbReference type="SAM" id="SignalP"/>
    </source>
</evidence>
<dbReference type="AlphaFoldDB" id="A0AA39G987"/>
<keyword evidence="2" id="KW-0732">Signal</keyword>
<dbReference type="Proteomes" id="UP001175261">
    <property type="component" value="Unassembled WGS sequence"/>
</dbReference>
<comment type="caution">
    <text evidence="3">The sequence shown here is derived from an EMBL/GenBank/DDBJ whole genome shotgun (WGS) entry which is preliminary data.</text>
</comment>
<name>A0AA39G987_SARSR</name>